<accession>A0A8J2LHS8</accession>
<dbReference type="PROSITE" id="PS51504">
    <property type="entry name" value="H15"/>
    <property type="match status" value="1"/>
</dbReference>
<evidence type="ECO:0000259" key="8">
    <source>
        <dbReference type="PROSITE" id="PS51504"/>
    </source>
</evidence>
<comment type="subcellular location">
    <subcellularLocation>
        <location evidence="3">Chromosome</location>
    </subcellularLocation>
    <subcellularLocation>
        <location evidence="2">Nucleus</location>
    </subcellularLocation>
</comment>
<dbReference type="Proteomes" id="UP000708208">
    <property type="component" value="Unassembled WGS sequence"/>
</dbReference>
<evidence type="ECO:0000256" key="4">
    <source>
        <dbReference type="ARBA" id="ARBA00022454"/>
    </source>
</evidence>
<dbReference type="Pfam" id="PF00538">
    <property type="entry name" value="Linker_histone"/>
    <property type="match status" value="1"/>
</dbReference>
<sequence length="443" mass="48009">MKPAITVTDIKIKIEAPEMPDHVTIKEEKAPWKPALTMTDTKIKVEAPQSPIPAIIKEEEASTKLTRTVTDTKIKTEARACPVHATIKLPEAFVKVTRMVIDSRKLVRYTNTQSKAAKKAPSHPPASVLVVEAVTKLNEKGGSSLQAIKKSISESHKNVNVAKLAPFIKKALIKAVKKGTLLQPKGKGAAGSFKLGVKPKAAKKKKPKVKKPKKPAVKVNSPKPAAASPKKADAAMPKGANVVHSTVEGNPALVVEAVTKLNEKDGPSFQTILMSISEADKDVDAVMLAPSINNARVPAVKTKNLRTSGNGSTDSVMLEGMAKANTKLQHKKLLTVIISANCFELTASIPTNELGVKVEFYWPKAWRSDLAAEILELVTKAARDYKSSCVIPHHLEVAIRSEEEVYVVQPNAAKKPVDDSEPCLTEWRRKRKINVTTSKASSR</sequence>
<feature type="compositionally biased region" description="Low complexity" evidence="7">
    <location>
        <begin position="217"/>
        <end position="235"/>
    </location>
</feature>
<evidence type="ECO:0000256" key="1">
    <source>
        <dbReference type="ARBA" id="ARBA00002809"/>
    </source>
</evidence>
<dbReference type="GO" id="GO:0005634">
    <property type="term" value="C:nucleus"/>
    <property type="evidence" value="ECO:0007669"/>
    <property type="project" value="UniProtKB-SubCell"/>
</dbReference>
<name>A0A8J2LHS8_9HEXA</name>
<dbReference type="GO" id="GO:0031492">
    <property type="term" value="F:nucleosomal DNA binding"/>
    <property type="evidence" value="ECO:0007669"/>
    <property type="project" value="TreeGrafter"/>
</dbReference>
<keyword evidence="4" id="KW-0158">Chromosome</keyword>
<evidence type="ECO:0000256" key="7">
    <source>
        <dbReference type="SAM" id="MobiDB-lite"/>
    </source>
</evidence>
<dbReference type="InterPro" id="IPR005818">
    <property type="entry name" value="Histone_H1/H5_H15"/>
</dbReference>
<proteinExistence type="predicted"/>
<organism evidence="9 10">
    <name type="scientific">Allacma fusca</name>
    <dbReference type="NCBI Taxonomy" id="39272"/>
    <lineage>
        <taxon>Eukaryota</taxon>
        <taxon>Metazoa</taxon>
        <taxon>Ecdysozoa</taxon>
        <taxon>Arthropoda</taxon>
        <taxon>Hexapoda</taxon>
        <taxon>Collembola</taxon>
        <taxon>Symphypleona</taxon>
        <taxon>Sminthuridae</taxon>
        <taxon>Allacma</taxon>
    </lineage>
</organism>
<keyword evidence="5" id="KW-0238">DNA-binding</keyword>
<reference evidence="9" key="1">
    <citation type="submission" date="2021-06" db="EMBL/GenBank/DDBJ databases">
        <authorList>
            <person name="Hodson N. C."/>
            <person name="Mongue J. A."/>
            <person name="Jaron S. K."/>
        </authorList>
    </citation>
    <scope>NUCLEOTIDE SEQUENCE</scope>
</reference>
<feature type="region of interest" description="Disordered" evidence="7">
    <location>
        <begin position="192"/>
        <end position="235"/>
    </location>
</feature>
<dbReference type="GO" id="GO:0000786">
    <property type="term" value="C:nucleosome"/>
    <property type="evidence" value="ECO:0007669"/>
    <property type="project" value="InterPro"/>
</dbReference>
<dbReference type="FunFam" id="1.10.10.10:FF:000140">
    <property type="entry name" value="Histone H1.0"/>
    <property type="match status" value="1"/>
</dbReference>
<dbReference type="OrthoDB" id="10069608at2759"/>
<evidence type="ECO:0000256" key="6">
    <source>
        <dbReference type="ARBA" id="ARBA00023242"/>
    </source>
</evidence>
<evidence type="ECO:0000256" key="3">
    <source>
        <dbReference type="ARBA" id="ARBA00004286"/>
    </source>
</evidence>
<dbReference type="GO" id="GO:0030261">
    <property type="term" value="P:chromosome condensation"/>
    <property type="evidence" value="ECO:0007669"/>
    <property type="project" value="TreeGrafter"/>
</dbReference>
<dbReference type="PANTHER" id="PTHR11467">
    <property type="entry name" value="HISTONE H1"/>
    <property type="match status" value="1"/>
</dbReference>
<dbReference type="CDD" id="cd00073">
    <property type="entry name" value="H15"/>
    <property type="match status" value="1"/>
</dbReference>
<feature type="domain" description="H15" evidence="8">
    <location>
        <begin position="122"/>
        <end position="197"/>
    </location>
</feature>
<dbReference type="AlphaFoldDB" id="A0A8J2LHS8"/>
<dbReference type="GO" id="GO:0006334">
    <property type="term" value="P:nucleosome assembly"/>
    <property type="evidence" value="ECO:0007669"/>
    <property type="project" value="InterPro"/>
</dbReference>
<dbReference type="SMART" id="SM00526">
    <property type="entry name" value="H15"/>
    <property type="match status" value="2"/>
</dbReference>
<keyword evidence="10" id="KW-1185">Reference proteome</keyword>
<evidence type="ECO:0000313" key="10">
    <source>
        <dbReference type="Proteomes" id="UP000708208"/>
    </source>
</evidence>
<evidence type="ECO:0000256" key="2">
    <source>
        <dbReference type="ARBA" id="ARBA00004123"/>
    </source>
</evidence>
<dbReference type="EMBL" id="CAJVCH010526212">
    <property type="protein sequence ID" value="CAG7822365.1"/>
    <property type="molecule type" value="Genomic_DNA"/>
</dbReference>
<comment type="caution">
    <text evidence="9">The sequence shown here is derived from an EMBL/GenBank/DDBJ whole genome shotgun (WGS) entry which is preliminary data.</text>
</comment>
<dbReference type="GO" id="GO:0003690">
    <property type="term" value="F:double-stranded DNA binding"/>
    <property type="evidence" value="ECO:0007669"/>
    <property type="project" value="TreeGrafter"/>
</dbReference>
<comment type="function">
    <text evidence="1">Histones H1 are necessary for the condensation of nucleosome chains into higher-order structures.</text>
</comment>
<gene>
    <name evidence="9" type="ORF">AFUS01_LOCUS32646</name>
</gene>
<dbReference type="PANTHER" id="PTHR11467:SF20">
    <property type="entry name" value="H15 DOMAIN-CONTAINING PROTEIN-RELATED"/>
    <property type="match status" value="1"/>
</dbReference>
<protein>
    <recommendedName>
        <fullName evidence="8">H15 domain-containing protein</fullName>
    </recommendedName>
</protein>
<evidence type="ECO:0000313" key="9">
    <source>
        <dbReference type="EMBL" id="CAG7822365.1"/>
    </source>
</evidence>
<dbReference type="GO" id="GO:0045910">
    <property type="term" value="P:negative regulation of DNA recombination"/>
    <property type="evidence" value="ECO:0007669"/>
    <property type="project" value="TreeGrafter"/>
</dbReference>
<feature type="compositionally biased region" description="Basic residues" evidence="7">
    <location>
        <begin position="200"/>
        <end position="216"/>
    </location>
</feature>
<keyword evidence="6" id="KW-0539">Nucleus</keyword>
<evidence type="ECO:0000256" key="5">
    <source>
        <dbReference type="ARBA" id="ARBA00023125"/>
    </source>
</evidence>